<dbReference type="Gene3D" id="3.40.30.10">
    <property type="entry name" value="Glutaredoxin"/>
    <property type="match status" value="1"/>
</dbReference>
<name>A0A495D1C0_9PROT</name>
<proteinExistence type="predicted"/>
<dbReference type="GO" id="GO:0015036">
    <property type="term" value="F:disulfide oxidoreductase activity"/>
    <property type="evidence" value="ECO:0007669"/>
    <property type="project" value="UniProtKB-ARBA"/>
</dbReference>
<dbReference type="EMBL" id="RBIM01000008">
    <property type="protein sequence ID" value="RKQ94231.1"/>
    <property type="molecule type" value="Genomic_DNA"/>
</dbReference>
<dbReference type="Proteomes" id="UP000273675">
    <property type="component" value="Unassembled WGS sequence"/>
</dbReference>
<dbReference type="AlphaFoldDB" id="A0A495D1C0"/>
<dbReference type="PANTHER" id="PTHR42852:SF17">
    <property type="entry name" value="THIOREDOXIN-LIKE PROTEIN HI_1115"/>
    <property type="match status" value="1"/>
</dbReference>
<dbReference type="Pfam" id="PF00578">
    <property type="entry name" value="AhpC-TSA"/>
    <property type="match status" value="1"/>
</dbReference>
<keyword evidence="1" id="KW-0676">Redox-active center</keyword>
<evidence type="ECO:0000313" key="4">
    <source>
        <dbReference type="Proteomes" id="UP000273675"/>
    </source>
</evidence>
<evidence type="ECO:0000259" key="2">
    <source>
        <dbReference type="PROSITE" id="PS51352"/>
    </source>
</evidence>
<dbReference type="InterPro" id="IPR013766">
    <property type="entry name" value="Thioredoxin_domain"/>
</dbReference>
<sequence>MKMSPLKAALIAMPLIGIAGLLYVVFSAMDKGETGPLDSYAHGEMRAFVSIDDAPSQPDLAYVDGEGGEVRLSDYRGQVILVNYWATWCGPCVEEMPALSELQAELGGDDFQVVTVTLDRSIEDAREFLTRMELGNLPLIHDVTFSSPSQVRAIGLPMSILYDGQGREIGRVPAPAEWNSEDAYALIRAAIRRNI</sequence>
<feature type="domain" description="Thioredoxin" evidence="2">
    <location>
        <begin position="48"/>
        <end position="192"/>
    </location>
</feature>
<keyword evidence="3" id="KW-0413">Isomerase</keyword>
<gene>
    <name evidence="3" type="ORF">C7435_3205</name>
</gene>
<dbReference type="InterPro" id="IPR050553">
    <property type="entry name" value="Thioredoxin_ResA/DsbE_sf"/>
</dbReference>
<comment type="caution">
    <text evidence="3">The sequence shown here is derived from an EMBL/GenBank/DDBJ whole genome shotgun (WGS) entry which is preliminary data.</text>
</comment>
<reference evidence="3 4" key="1">
    <citation type="submission" date="2018-10" db="EMBL/GenBank/DDBJ databases">
        <title>Genomic Encyclopedia of Type Strains, Phase IV (KMG-IV): sequencing the most valuable type-strain genomes for metagenomic binning, comparative biology and taxonomic classification.</title>
        <authorList>
            <person name="Goeker M."/>
        </authorList>
    </citation>
    <scope>NUCLEOTIDE SEQUENCE [LARGE SCALE GENOMIC DNA]</scope>
    <source>
        <strain evidence="3 4">DSM 4734</strain>
    </source>
</reference>
<dbReference type="CDD" id="cd02966">
    <property type="entry name" value="TlpA_like_family"/>
    <property type="match status" value="1"/>
</dbReference>
<dbReference type="PROSITE" id="PS51352">
    <property type="entry name" value="THIOREDOXIN_2"/>
    <property type="match status" value="1"/>
</dbReference>
<dbReference type="InterPro" id="IPR017937">
    <property type="entry name" value="Thioredoxin_CS"/>
</dbReference>
<dbReference type="GO" id="GO:0016209">
    <property type="term" value="F:antioxidant activity"/>
    <property type="evidence" value="ECO:0007669"/>
    <property type="project" value="InterPro"/>
</dbReference>
<accession>A0A495D1C0</accession>
<dbReference type="PANTHER" id="PTHR42852">
    <property type="entry name" value="THIOL:DISULFIDE INTERCHANGE PROTEIN DSBE"/>
    <property type="match status" value="1"/>
</dbReference>
<dbReference type="InterPro" id="IPR000866">
    <property type="entry name" value="AhpC/TSA"/>
</dbReference>
<dbReference type="InterPro" id="IPR036249">
    <property type="entry name" value="Thioredoxin-like_sf"/>
</dbReference>
<evidence type="ECO:0000256" key="1">
    <source>
        <dbReference type="ARBA" id="ARBA00023284"/>
    </source>
</evidence>
<dbReference type="RefSeq" id="WP_170150518.1">
    <property type="nucleotide sequence ID" value="NZ_RBIM01000008.1"/>
</dbReference>
<dbReference type="GO" id="GO:0016853">
    <property type="term" value="F:isomerase activity"/>
    <property type="evidence" value="ECO:0007669"/>
    <property type="project" value="UniProtKB-KW"/>
</dbReference>
<dbReference type="SUPFAM" id="SSF52833">
    <property type="entry name" value="Thioredoxin-like"/>
    <property type="match status" value="1"/>
</dbReference>
<organism evidence="3 4">
    <name type="scientific">Maricaulis maris</name>
    <dbReference type="NCBI Taxonomy" id="74318"/>
    <lineage>
        <taxon>Bacteria</taxon>
        <taxon>Pseudomonadati</taxon>
        <taxon>Pseudomonadota</taxon>
        <taxon>Alphaproteobacteria</taxon>
        <taxon>Maricaulales</taxon>
        <taxon>Maricaulaceae</taxon>
        <taxon>Maricaulis</taxon>
    </lineage>
</organism>
<evidence type="ECO:0000313" key="3">
    <source>
        <dbReference type="EMBL" id="RKQ94231.1"/>
    </source>
</evidence>
<dbReference type="PROSITE" id="PS00194">
    <property type="entry name" value="THIOREDOXIN_1"/>
    <property type="match status" value="1"/>
</dbReference>
<protein>
    <submittedName>
        <fullName evidence="3">Thiol-disulfide isomerase/thioredoxin</fullName>
    </submittedName>
</protein>